<feature type="transmembrane region" description="Helical" evidence="6">
    <location>
        <begin position="210"/>
        <end position="228"/>
    </location>
</feature>
<name>A0A1I4D4R4_9GAMM</name>
<comment type="caution">
    <text evidence="8">The sequence shown here is derived from an EMBL/GenBank/DDBJ whole genome shotgun (WGS) entry which is preliminary data.</text>
</comment>
<feature type="transmembrane region" description="Helical" evidence="6">
    <location>
        <begin position="240"/>
        <end position="260"/>
    </location>
</feature>
<feature type="transmembrane region" description="Helical" evidence="6">
    <location>
        <begin position="119"/>
        <end position="138"/>
    </location>
</feature>
<keyword evidence="5 6" id="KW-0472">Membrane</keyword>
<dbReference type="InterPro" id="IPR000620">
    <property type="entry name" value="EamA_dom"/>
</dbReference>
<organism evidence="8 9">
    <name type="scientific">Candidatus Pantoea symbiotica</name>
    <dbReference type="NCBI Taxonomy" id="1884370"/>
    <lineage>
        <taxon>Bacteria</taxon>
        <taxon>Pseudomonadati</taxon>
        <taxon>Pseudomonadota</taxon>
        <taxon>Gammaproteobacteria</taxon>
        <taxon>Enterobacterales</taxon>
        <taxon>Erwiniaceae</taxon>
        <taxon>Pantoea</taxon>
    </lineage>
</organism>
<dbReference type="SUPFAM" id="SSF103481">
    <property type="entry name" value="Multidrug resistance efflux transporter EmrE"/>
    <property type="match status" value="2"/>
</dbReference>
<dbReference type="InterPro" id="IPR037185">
    <property type="entry name" value="EmrE-like"/>
</dbReference>
<evidence type="ECO:0000313" key="8">
    <source>
        <dbReference type="EMBL" id="SFK87136.1"/>
    </source>
</evidence>
<feature type="transmembrane region" description="Helical" evidence="6">
    <location>
        <begin position="144"/>
        <end position="161"/>
    </location>
</feature>
<reference evidence="8 9" key="1">
    <citation type="submission" date="2016-10" db="EMBL/GenBank/DDBJ databases">
        <authorList>
            <person name="Varghese N."/>
            <person name="Submissions S."/>
        </authorList>
    </citation>
    <scope>NUCLEOTIDE SEQUENCE [LARGE SCALE GENOMIC DNA]</scope>
    <source>
        <strain evidence="8 9">YR512</strain>
    </source>
</reference>
<feature type="transmembrane region" description="Helical" evidence="6">
    <location>
        <begin position="36"/>
        <end position="53"/>
    </location>
</feature>
<evidence type="ECO:0000256" key="3">
    <source>
        <dbReference type="ARBA" id="ARBA00022692"/>
    </source>
</evidence>
<keyword evidence="4 6" id="KW-1133">Transmembrane helix</keyword>
<feature type="transmembrane region" description="Helical" evidence="6">
    <location>
        <begin position="9"/>
        <end position="30"/>
    </location>
</feature>
<comment type="subcellular location">
    <subcellularLocation>
        <location evidence="1">Cell membrane</location>
        <topology evidence="1">Multi-pass membrane protein</topology>
    </subcellularLocation>
</comment>
<keyword evidence="9" id="KW-1185">Reference proteome</keyword>
<dbReference type="PANTHER" id="PTHR32322">
    <property type="entry name" value="INNER MEMBRANE TRANSPORTER"/>
    <property type="match status" value="1"/>
</dbReference>
<keyword evidence="2" id="KW-1003">Cell membrane</keyword>
<dbReference type="Gene3D" id="1.10.3730.20">
    <property type="match status" value="2"/>
</dbReference>
<feature type="domain" description="EamA" evidence="7">
    <location>
        <begin position="9"/>
        <end position="132"/>
    </location>
</feature>
<feature type="transmembrane region" description="Helical" evidence="6">
    <location>
        <begin position="168"/>
        <end position="190"/>
    </location>
</feature>
<sequence>MKAVPLRDVLILVLVVNGWAFNVIAMKFGLMELPPLFMLTLRFVLVAAILLPFHRLTRRQLPGMLMLAFTFGFVHFGLMVIGMQTADAGTTAVFIQMGTPIAMLLAAFCLKERLSYRQICGVGVAFIGVIILAGSPALTNWQGMMWLLISACGWACSTVIIKRLPPIAPLAMTGWLSLFAIPLVGISSLLTEQHQFTLLMQAGWRGWLGVIYSALGSSVFAYSLWYGLLKRYPASQILPWSLLSPALALLMGVAILHESLDHSKVLGTLLIVGGILLAVISGQFLKRRVYQHS</sequence>
<feature type="domain" description="EamA" evidence="7">
    <location>
        <begin position="142"/>
        <end position="279"/>
    </location>
</feature>
<accession>A0A1I4D4R4</accession>
<feature type="transmembrane region" description="Helical" evidence="6">
    <location>
        <begin position="266"/>
        <end position="285"/>
    </location>
</feature>
<evidence type="ECO:0000256" key="4">
    <source>
        <dbReference type="ARBA" id="ARBA00022989"/>
    </source>
</evidence>
<feature type="transmembrane region" description="Helical" evidence="6">
    <location>
        <begin position="65"/>
        <end position="86"/>
    </location>
</feature>
<evidence type="ECO:0000256" key="2">
    <source>
        <dbReference type="ARBA" id="ARBA00022475"/>
    </source>
</evidence>
<evidence type="ECO:0000313" key="9">
    <source>
        <dbReference type="Proteomes" id="UP000198841"/>
    </source>
</evidence>
<dbReference type="InterPro" id="IPR050638">
    <property type="entry name" value="AA-Vitamin_Transporters"/>
</dbReference>
<proteinExistence type="predicted"/>
<gene>
    <name evidence="8" type="ORF">SAMN05518863_11181</name>
</gene>
<evidence type="ECO:0000259" key="7">
    <source>
        <dbReference type="Pfam" id="PF00892"/>
    </source>
</evidence>
<dbReference type="Proteomes" id="UP000198841">
    <property type="component" value="Unassembled WGS sequence"/>
</dbReference>
<dbReference type="Pfam" id="PF00892">
    <property type="entry name" value="EamA"/>
    <property type="match status" value="2"/>
</dbReference>
<keyword evidence="3 6" id="KW-0812">Transmembrane</keyword>
<feature type="transmembrane region" description="Helical" evidence="6">
    <location>
        <begin position="92"/>
        <end position="110"/>
    </location>
</feature>
<evidence type="ECO:0000256" key="5">
    <source>
        <dbReference type="ARBA" id="ARBA00023136"/>
    </source>
</evidence>
<dbReference type="PANTHER" id="PTHR32322:SF9">
    <property type="entry name" value="AMINO-ACID METABOLITE EFFLUX PUMP-RELATED"/>
    <property type="match status" value="1"/>
</dbReference>
<dbReference type="RefSeq" id="WP_008109101.1">
    <property type="nucleotide sequence ID" value="NZ_FOSD01000011.1"/>
</dbReference>
<evidence type="ECO:0000256" key="1">
    <source>
        <dbReference type="ARBA" id="ARBA00004651"/>
    </source>
</evidence>
<protein>
    <submittedName>
        <fullName evidence="8">O-acetylserine/cysteine efflux transporter</fullName>
    </submittedName>
</protein>
<evidence type="ECO:0000256" key="6">
    <source>
        <dbReference type="SAM" id="Phobius"/>
    </source>
</evidence>
<dbReference type="EMBL" id="FOSD01000011">
    <property type="protein sequence ID" value="SFK87136.1"/>
    <property type="molecule type" value="Genomic_DNA"/>
</dbReference>